<comment type="caution">
    <text evidence="1">The sequence shown here is derived from an EMBL/GenBank/DDBJ whole genome shotgun (WGS) entry which is preliminary data.</text>
</comment>
<evidence type="ECO:0000313" key="1">
    <source>
        <dbReference type="EMBL" id="NHZ90268.1"/>
    </source>
</evidence>
<reference evidence="1 2" key="1">
    <citation type="submission" date="2019-10" db="EMBL/GenBank/DDBJ databases">
        <title>Taxonomy of Antarctic Massilia spp.: description of Massilia rubra sp. nov., Massilia aquatica sp. nov., Massilia mucilaginosa sp. nov., Massilia frigida sp. nov. isolated from streams, lakes and regoliths.</title>
        <authorList>
            <person name="Holochova P."/>
            <person name="Sedlacek I."/>
            <person name="Kralova S."/>
            <person name="Maslanova I."/>
            <person name="Busse H.-J."/>
            <person name="Stankova E."/>
            <person name="Vrbovska V."/>
            <person name="Kovarovic V."/>
            <person name="Bartak M."/>
            <person name="Svec P."/>
            <person name="Pantucek R."/>
        </authorList>
    </citation>
    <scope>NUCLEOTIDE SEQUENCE [LARGE SCALE GENOMIC DNA]</scope>
    <source>
        <strain evidence="1 2">CCM 8733</strain>
    </source>
</reference>
<protein>
    <submittedName>
        <fullName evidence="1">Uncharacterized protein</fullName>
    </submittedName>
</protein>
<dbReference type="Proteomes" id="UP000609726">
    <property type="component" value="Unassembled WGS sequence"/>
</dbReference>
<name>A0ABX0NU42_9BURK</name>
<keyword evidence="2" id="KW-1185">Reference proteome</keyword>
<organism evidence="1 2">
    <name type="scientific">Massilia mucilaginosa</name>
    <dbReference type="NCBI Taxonomy" id="2609282"/>
    <lineage>
        <taxon>Bacteria</taxon>
        <taxon>Pseudomonadati</taxon>
        <taxon>Pseudomonadota</taxon>
        <taxon>Betaproteobacteria</taxon>
        <taxon>Burkholderiales</taxon>
        <taxon>Oxalobacteraceae</taxon>
        <taxon>Telluria group</taxon>
        <taxon>Massilia</taxon>
    </lineage>
</organism>
<gene>
    <name evidence="1" type="ORF">F2P45_14765</name>
</gene>
<accession>A0ABX0NU42</accession>
<evidence type="ECO:0000313" key="2">
    <source>
        <dbReference type="Proteomes" id="UP000609726"/>
    </source>
</evidence>
<sequence length="228" mass="25179">MRPAKRIETLPAPEFDQIGRQRRPDVGIRVAAAARRLAEVARLEGAPLGRQVILQKTIERGVAAPGHGELAHEALEQGAAPVRIGIQVVRVPVHLIVIDNARGMRHQMADGDRPRARMRIIHAKREHRIDLGIEREIAKLDRLGQRHPHHRLADRAHVLHGIGPIRPLCLDIGIAETVPVCDPILGHARHRKPGKARAPMQRLQLAGEGLVVRLRLRAGAAGQQHGQE</sequence>
<dbReference type="EMBL" id="WHJH01000015">
    <property type="protein sequence ID" value="NHZ90268.1"/>
    <property type="molecule type" value="Genomic_DNA"/>
</dbReference>
<proteinExistence type="predicted"/>